<dbReference type="STRING" id="1227739.Hsw_0157"/>
<sequence length="623" mass="67544">MISGRLAFAWSPFFYLTAGNSQPAPHFLLMLYAFAFGLLLALLLTVLALRRPDSRRRFLRVVAGLIATAGLGLAAFPPAKTAVLPVTDAAILLTDSYSPDTLRTLQRRLGPAVPVWRYAALTATDTPTVQNPAAIRQLSPGLQKLHILGHGLPAADVAPLIGIRLVYHADARPHGFQQAAWPAETQLGQSWVVEGRFEAAGPGPVWITLRAAGSGRDSVQLSTGRGSFRLRFAPKAEGRAVYTLEARRQGRRIAQEPAPVQVLPTRPLRILLLAAAPSFELRFLKNELASHQHAVALRTGLSRGLTQTEFLNLPNPPPLGRLTPALLARFDIILTDASTLDDLSGAEAQALQRTIQNGTGGLLLLADGPRLPRQLPGAAGFRLLPQSAAAAVVAQPIQWPEAPTQATALLPATLQLRPDMQPLVLGPQQQPVAAARRLGQGQVVVTTITETFPWLLQNQPLVYSAYWSRLLTAATPPRAAAVTIQPLSRWPRPNVPVLLRTTGAVSQLLNIQAANAAPVRISLRQDANVPEWATGTYWPAAAGWHEARLGAASQWMYVYAPTDWQAPVYREQQLAAQQHIRKDSPLAQASAVSARVQHTAWPRWCGYVLFLLGAGLLWLEEKL</sequence>
<organism evidence="2 3">
    <name type="scientific">Hymenobacter swuensis DY53</name>
    <dbReference type="NCBI Taxonomy" id="1227739"/>
    <lineage>
        <taxon>Bacteria</taxon>
        <taxon>Pseudomonadati</taxon>
        <taxon>Bacteroidota</taxon>
        <taxon>Cytophagia</taxon>
        <taxon>Cytophagales</taxon>
        <taxon>Hymenobacteraceae</taxon>
        <taxon>Hymenobacter</taxon>
    </lineage>
</organism>
<name>W8EVJ7_9BACT</name>
<proteinExistence type="predicted"/>
<evidence type="ECO:0000313" key="2">
    <source>
        <dbReference type="EMBL" id="AHJ95752.1"/>
    </source>
</evidence>
<feature type="transmembrane region" description="Helical" evidence="1">
    <location>
        <begin position="58"/>
        <end position="76"/>
    </location>
</feature>
<keyword evidence="3" id="KW-1185">Reference proteome</keyword>
<keyword evidence="1" id="KW-0472">Membrane</keyword>
<dbReference type="KEGG" id="hsw:Hsw_0157"/>
<dbReference type="Proteomes" id="UP000019423">
    <property type="component" value="Chromosome"/>
</dbReference>
<feature type="transmembrane region" description="Helical" evidence="1">
    <location>
        <begin position="31"/>
        <end position="49"/>
    </location>
</feature>
<dbReference type="AlphaFoldDB" id="W8EVJ7"/>
<dbReference type="eggNOG" id="ENOG502Z7W1">
    <property type="taxonomic scope" value="Bacteria"/>
</dbReference>
<gene>
    <name evidence="2" type="ORF">Hsw_0157</name>
</gene>
<dbReference type="InterPro" id="IPR029062">
    <property type="entry name" value="Class_I_gatase-like"/>
</dbReference>
<keyword evidence="1" id="KW-0812">Transmembrane</keyword>
<dbReference type="PATRIC" id="fig|1227739.3.peg.429"/>
<dbReference type="SUPFAM" id="SSF52317">
    <property type="entry name" value="Class I glutamine amidotransferase-like"/>
    <property type="match status" value="1"/>
</dbReference>
<dbReference type="HOGENOM" id="CLU_032906_0_0_10"/>
<reference evidence="2 3" key="1">
    <citation type="submission" date="2014-01" db="EMBL/GenBank/DDBJ databases">
        <title>Complete genome sequence of ionizing-radiation resistance bacterium Hymenobacter swuensis DY53.</title>
        <authorList>
            <person name="Jung J.-H."/>
            <person name="Jeong S.-W."/>
            <person name="Joe M.-H."/>
            <person name="Cho y.-j."/>
            <person name="Kim M.-K."/>
            <person name="Lim S.-Y."/>
        </authorList>
    </citation>
    <scope>NUCLEOTIDE SEQUENCE [LARGE SCALE GENOMIC DNA]</scope>
    <source>
        <strain evidence="2 3">DY53</strain>
    </source>
</reference>
<protein>
    <submittedName>
        <fullName evidence="2">Uncharacterized protein</fullName>
    </submittedName>
</protein>
<dbReference type="EMBL" id="CP007145">
    <property type="protein sequence ID" value="AHJ95752.1"/>
    <property type="molecule type" value="Genomic_DNA"/>
</dbReference>
<evidence type="ECO:0000256" key="1">
    <source>
        <dbReference type="SAM" id="Phobius"/>
    </source>
</evidence>
<accession>W8EVJ7</accession>
<evidence type="ECO:0000313" key="3">
    <source>
        <dbReference type="Proteomes" id="UP000019423"/>
    </source>
</evidence>
<dbReference type="Gene3D" id="3.40.50.880">
    <property type="match status" value="1"/>
</dbReference>
<keyword evidence="1" id="KW-1133">Transmembrane helix</keyword>